<dbReference type="PIRSF" id="PIRSF003161">
    <property type="entry name" value="FliG"/>
    <property type="match status" value="1"/>
</dbReference>
<dbReference type="GO" id="GO:0071973">
    <property type="term" value="P:bacterial-type flagellum-dependent cell motility"/>
    <property type="evidence" value="ECO:0007669"/>
    <property type="project" value="InterPro"/>
</dbReference>
<keyword evidence="11" id="KW-0282">Flagellum</keyword>
<dbReference type="PANTHER" id="PTHR30534:SF0">
    <property type="entry name" value="FLAGELLAR MOTOR SWITCH PROTEIN FLIG"/>
    <property type="match status" value="1"/>
</dbReference>
<dbReference type="Gene3D" id="1.10.220.30">
    <property type="match status" value="3"/>
</dbReference>
<dbReference type="GO" id="GO:0009425">
    <property type="term" value="C:bacterial-type flagellum basal body"/>
    <property type="evidence" value="ECO:0007669"/>
    <property type="project" value="UniProtKB-SubCell"/>
</dbReference>
<dbReference type="Pfam" id="PF14842">
    <property type="entry name" value="FliG_N"/>
    <property type="match status" value="1"/>
</dbReference>
<keyword evidence="9" id="KW-0975">Bacterial flagellum</keyword>
<evidence type="ECO:0000259" key="10">
    <source>
        <dbReference type="PROSITE" id="PS50887"/>
    </source>
</evidence>
<dbReference type="PROSITE" id="PS50887">
    <property type="entry name" value="GGDEF"/>
    <property type="match status" value="1"/>
</dbReference>
<dbReference type="InterPro" id="IPR000160">
    <property type="entry name" value="GGDEF_dom"/>
</dbReference>
<dbReference type="PANTHER" id="PTHR30534">
    <property type="entry name" value="FLAGELLAR MOTOR SWITCH PROTEIN FLIG"/>
    <property type="match status" value="1"/>
</dbReference>
<dbReference type="GO" id="GO:0005886">
    <property type="term" value="C:plasma membrane"/>
    <property type="evidence" value="ECO:0007669"/>
    <property type="project" value="UniProtKB-SubCell"/>
</dbReference>
<evidence type="ECO:0000256" key="7">
    <source>
        <dbReference type="ARBA" id="ARBA00022779"/>
    </source>
</evidence>
<sequence length="338" mass="37853">MAGKRKSELTGRQKVAILLITLGPDVGSEVYKQLSEDEMEKVTLEIAKLQKVEPAVKNKVIEEFAELLSAYEHVSQGGMKYANEILKRAFGQDKAMSIIGKLTSVFQVRPFDIVRTADPDQLINFIQNEHPQTIALIMAHLSANQAGDIIKQLPENVQVEVAKKLALMDRTSPEIIREIERVLEKKLSVIMGEDYTAAGGVEAVVDILNYVDRGTEKTIIETLEIQDPELAEAIKKLMFVFDDLVSIDDRGIQRLLREVDMKELALALKGSTDEVKEKLYANMSKRAAAMLKEDMDFMGPVRVRDVDEAQTKIVNIIRSLAENNEIIISRGGEEEMVL</sequence>
<dbReference type="AlphaFoldDB" id="A0A2N1PST3"/>
<evidence type="ECO:0000256" key="8">
    <source>
        <dbReference type="ARBA" id="ARBA00023136"/>
    </source>
</evidence>
<evidence type="ECO:0000256" key="9">
    <source>
        <dbReference type="ARBA" id="ARBA00023143"/>
    </source>
</evidence>
<dbReference type="GO" id="GO:0006935">
    <property type="term" value="P:chemotaxis"/>
    <property type="evidence" value="ECO:0007669"/>
    <property type="project" value="UniProtKB-KW"/>
</dbReference>
<reference evidence="11 12" key="1">
    <citation type="journal article" date="2017" name="ISME J.">
        <title>Potential for microbial H2 and metal transformations associated with novel bacteria and archaea in deep terrestrial subsurface sediments.</title>
        <authorList>
            <person name="Hernsdorf A.W."/>
            <person name="Amano Y."/>
            <person name="Miyakawa K."/>
            <person name="Ise K."/>
            <person name="Suzuki Y."/>
            <person name="Anantharaman K."/>
            <person name="Probst A."/>
            <person name="Burstein D."/>
            <person name="Thomas B.C."/>
            <person name="Banfield J.F."/>
        </authorList>
    </citation>
    <scope>NUCLEOTIDE SEQUENCE [LARGE SCALE GENOMIC DNA]</scope>
    <source>
        <strain evidence="11">HGW-Wallbacteria-1</strain>
    </source>
</reference>
<dbReference type="InterPro" id="IPR011002">
    <property type="entry name" value="FliG_a-hlx"/>
</dbReference>
<comment type="similarity">
    <text evidence="3">Belongs to the FliG family.</text>
</comment>
<evidence type="ECO:0000313" key="12">
    <source>
        <dbReference type="Proteomes" id="UP000233256"/>
    </source>
</evidence>
<dbReference type="Pfam" id="PF14841">
    <property type="entry name" value="FliG_M"/>
    <property type="match status" value="1"/>
</dbReference>
<name>A0A2N1PST3_9BACT</name>
<comment type="caution">
    <text evidence="11">The sequence shown here is derived from an EMBL/GenBank/DDBJ whole genome shotgun (WGS) entry which is preliminary data.</text>
</comment>
<accession>A0A2N1PST3</accession>
<evidence type="ECO:0000313" key="11">
    <source>
        <dbReference type="EMBL" id="PKK91386.1"/>
    </source>
</evidence>
<dbReference type="InterPro" id="IPR032779">
    <property type="entry name" value="FliG_M"/>
</dbReference>
<organism evidence="11 12">
    <name type="scientific">Candidatus Wallbacteria bacterium HGW-Wallbacteria-1</name>
    <dbReference type="NCBI Taxonomy" id="2013854"/>
    <lineage>
        <taxon>Bacteria</taxon>
        <taxon>Candidatus Walliibacteriota</taxon>
    </lineage>
</organism>
<evidence type="ECO:0000256" key="4">
    <source>
        <dbReference type="ARBA" id="ARBA00021870"/>
    </source>
</evidence>
<dbReference type="FunFam" id="1.10.220.30:FF:000001">
    <property type="entry name" value="Flagellar motor switch protein FliG"/>
    <property type="match status" value="1"/>
</dbReference>
<dbReference type="Pfam" id="PF01706">
    <property type="entry name" value="FliG_C"/>
    <property type="match status" value="1"/>
</dbReference>
<dbReference type="EMBL" id="PGXC01000003">
    <property type="protein sequence ID" value="PKK91386.1"/>
    <property type="molecule type" value="Genomic_DNA"/>
</dbReference>
<evidence type="ECO:0000256" key="1">
    <source>
        <dbReference type="ARBA" id="ARBA00004117"/>
    </source>
</evidence>
<keyword evidence="6" id="KW-0145">Chemotaxis</keyword>
<comment type="subcellular location">
    <subcellularLocation>
        <location evidence="1">Bacterial flagellum basal body</location>
    </subcellularLocation>
    <subcellularLocation>
        <location evidence="2">Cell membrane</location>
        <topology evidence="2">Peripheral membrane protein</topology>
        <orientation evidence="2">Cytoplasmic side</orientation>
    </subcellularLocation>
</comment>
<dbReference type="Proteomes" id="UP000233256">
    <property type="component" value="Unassembled WGS sequence"/>
</dbReference>
<evidence type="ECO:0000256" key="2">
    <source>
        <dbReference type="ARBA" id="ARBA00004413"/>
    </source>
</evidence>
<gene>
    <name evidence="11" type="ORF">CVV64_06375</name>
</gene>
<keyword evidence="11" id="KW-0969">Cilium</keyword>
<feature type="domain" description="GGDEF" evidence="10">
    <location>
        <begin position="286"/>
        <end position="338"/>
    </location>
</feature>
<evidence type="ECO:0000256" key="5">
    <source>
        <dbReference type="ARBA" id="ARBA00022475"/>
    </source>
</evidence>
<dbReference type="SUPFAM" id="SSF48029">
    <property type="entry name" value="FliG"/>
    <property type="match status" value="2"/>
</dbReference>
<dbReference type="GO" id="GO:0003774">
    <property type="term" value="F:cytoskeletal motor activity"/>
    <property type="evidence" value="ECO:0007669"/>
    <property type="project" value="InterPro"/>
</dbReference>
<keyword evidence="8" id="KW-0472">Membrane</keyword>
<dbReference type="PRINTS" id="PR00954">
    <property type="entry name" value="FLGMOTORFLIG"/>
</dbReference>
<proteinExistence type="inferred from homology"/>
<keyword evidence="11" id="KW-0966">Cell projection</keyword>
<evidence type="ECO:0000256" key="6">
    <source>
        <dbReference type="ARBA" id="ARBA00022500"/>
    </source>
</evidence>
<dbReference type="InterPro" id="IPR000090">
    <property type="entry name" value="Flg_Motor_Flig"/>
</dbReference>
<keyword evidence="7" id="KW-0283">Flagellar rotation</keyword>
<dbReference type="InterPro" id="IPR028263">
    <property type="entry name" value="FliG_N"/>
</dbReference>
<evidence type="ECO:0000256" key="3">
    <source>
        <dbReference type="ARBA" id="ARBA00010299"/>
    </source>
</evidence>
<dbReference type="InterPro" id="IPR023087">
    <property type="entry name" value="Flg_Motor_Flig_C"/>
</dbReference>
<keyword evidence="5" id="KW-1003">Cell membrane</keyword>
<dbReference type="NCBIfam" id="TIGR00207">
    <property type="entry name" value="fliG"/>
    <property type="match status" value="1"/>
</dbReference>
<protein>
    <recommendedName>
        <fullName evidence="4">Flagellar motor switch protein FliG</fullName>
    </recommendedName>
</protein>